<reference evidence="2" key="1">
    <citation type="submission" date="2022-08" db="EMBL/GenBank/DDBJ databases">
        <authorList>
            <person name="Gutierrez-Valencia J."/>
        </authorList>
    </citation>
    <scope>NUCLEOTIDE SEQUENCE</scope>
</reference>
<proteinExistence type="predicted"/>
<dbReference type="PANTHER" id="PTHR31228">
    <property type="entry name" value="CYSTATIN/MONELLIN SUPERFAMILY PROTEIN"/>
    <property type="match status" value="1"/>
</dbReference>
<dbReference type="EMBL" id="CAMGYJ010000010">
    <property type="protein sequence ID" value="CAI0552656.1"/>
    <property type="molecule type" value="Genomic_DNA"/>
</dbReference>
<name>A0AAV0R5V9_9ROSI</name>
<organism evidence="2 3">
    <name type="scientific">Linum tenue</name>
    <dbReference type="NCBI Taxonomy" id="586396"/>
    <lineage>
        <taxon>Eukaryota</taxon>
        <taxon>Viridiplantae</taxon>
        <taxon>Streptophyta</taxon>
        <taxon>Embryophyta</taxon>
        <taxon>Tracheophyta</taxon>
        <taxon>Spermatophyta</taxon>
        <taxon>Magnoliopsida</taxon>
        <taxon>eudicotyledons</taxon>
        <taxon>Gunneridae</taxon>
        <taxon>Pentapetalae</taxon>
        <taxon>rosids</taxon>
        <taxon>fabids</taxon>
        <taxon>Malpighiales</taxon>
        <taxon>Linaceae</taxon>
        <taxon>Linum</taxon>
    </lineage>
</organism>
<evidence type="ECO:0000313" key="3">
    <source>
        <dbReference type="Proteomes" id="UP001154282"/>
    </source>
</evidence>
<comment type="caution">
    <text evidence="2">The sequence shown here is derived from an EMBL/GenBank/DDBJ whole genome shotgun (WGS) entry which is preliminary data.</text>
</comment>
<feature type="compositionally biased region" description="Polar residues" evidence="1">
    <location>
        <begin position="1"/>
        <end position="32"/>
    </location>
</feature>
<feature type="compositionally biased region" description="Acidic residues" evidence="1">
    <location>
        <begin position="60"/>
        <end position="75"/>
    </location>
</feature>
<accession>A0AAV0R5V9</accession>
<keyword evidence="3" id="KW-1185">Reference proteome</keyword>
<evidence type="ECO:0000256" key="1">
    <source>
        <dbReference type="SAM" id="MobiDB-lite"/>
    </source>
</evidence>
<sequence length="222" mass="25382">MNQKPTQSSFDSDGEQTVSSERAIPLSNTSADETPGFGSDAKRQKVEEEDEKVKGGDGDVSVEAEDDGTDEIEDEDDDFVEVNQYSPKVMTWNRCSEDDEGYQRYVKKIVDSQGFDLDEDPRQEYLFPGFGVCKVYFEDPQHAHHKEYVRKCITEAIKQQSEPLTYVDTLSANYAVNVGYIYFITFRATQNSTSSELKTFQTEVSHDIWGEMKVEIFREKPQ</sequence>
<feature type="compositionally biased region" description="Basic and acidic residues" evidence="1">
    <location>
        <begin position="40"/>
        <end position="57"/>
    </location>
</feature>
<evidence type="ECO:0000313" key="2">
    <source>
        <dbReference type="EMBL" id="CAI0552656.1"/>
    </source>
</evidence>
<evidence type="ECO:0008006" key="4">
    <source>
        <dbReference type="Google" id="ProtNLM"/>
    </source>
</evidence>
<dbReference type="Proteomes" id="UP001154282">
    <property type="component" value="Unassembled WGS sequence"/>
</dbReference>
<feature type="region of interest" description="Disordered" evidence="1">
    <location>
        <begin position="1"/>
        <end position="75"/>
    </location>
</feature>
<dbReference type="Gene3D" id="3.10.450.10">
    <property type="match status" value="1"/>
</dbReference>
<dbReference type="AlphaFoldDB" id="A0AAV0R5V9"/>
<protein>
    <recommendedName>
        <fullName evidence="4">Cystatin domain-containing protein</fullName>
    </recommendedName>
</protein>
<gene>
    <name evidence="2" type="ORF">LITE_LOCUS46527</name>
</gene>
<dbReference type="PANTHER" id="PTHR31228:SF22">
    <property type="entry name" value="CYSTATIN_MONELLIN SUPERFAMILY PROTEIN"/>
    <property type="match status" value="1"/>
</dbReference>